<dbReference type="SMART" id="SM00322">
    <property type="entry name" value="KH"/>
    <property type="match status" value="1"/>
</dbReference>
<dbReference type="InterPro" id="IPR001351">
    <property type="entry name" value="Ribosomal_uS3_C"/>
</dbReference>
<reference evidence="8" key="1">
    <citation type="journal article" date="2015" name="Nat. Commun.">
        <title>Diverse, uncultivated ultra-small bacterial cells in groundwater.</title>
        <authorList>
            <person name="Luef B."/>
            <person name="Frischkorn K.R."/>
            <person name="Wrighton K.C."/>
            <person name="Holman H.-Y.N."/>
            <person name="Birarda G."/>
            <person name="Thomas B.C."/>
            <person name="Singh A."/>
            <person name="Williams K.H."/>
            <person name="Siegerist C.E."/>
            <person name="Tringe S.G."/>
            <person name="Downing K.H."/>
            <person name="Comolli L.R."/>
            <person name="Banfield J.F."/>
        </authorList>
    </citation>
    <scope>NUCLEOTIDE SEQUENCE</scope>
</reference>
<keyword evidence="3" id="KW-0694">RNA-binding</keyword>
<dbReference type="AlphaFoldDB" id="U3GW00"/>
<keyword evidence="2" id="KW-0699">rRNA-binding</keyword>
<evidence type="ECO:0000313" key="8">
    <source>
        <dbReference type="EMBL" id="AGT99725.1"/>
    </source>
</evidence>
<organism evidence="8">
    <name type="scientific">uncultured organism</name>
    <dbReference type="NCBI Taxonomy" id="155900"/>
    <lineage>
        <taxon>unclassified sequences</taxon>
        <taxon>environmental samples</taxon>
    </lineage>
</organism>
<dbReference type="PANTHER" id="PTHR11760:SF32">
    <property type="entry name" value="SMALL RIBOSOMAL SUBUNIT PROTEIN US3"/>
    <property type="match status" value="1"/>
</dbReference>
<dbReference type="SUPFAM" id="SSF54821">
    <property type="entry name" value="Ribosomal protein S3 C-terminal domain"/>
    <property type="match status" value="1"/>
</dbReference>
<dbReference type="EMBL" id="KC999228">
    <property type="protein sequence ID" value="AGT99725.1"/>
    <property type="molecule type" value="Genomic_DNA"/>
</dbReference>
<dbReference type="InterPro" id="IPR004044">
    <property type="entry name" value="KH_dom_type_2"/>
</dbReference>
<evidence type="ECO:0000256" key="5">
    <source>
        <dbReference type="ARBA" id="ARBA00023274"/>
    </source>
</evidence>
<keyword evidence="5" id="KW-0687">Ribonucleoprotein</keyword>
<evidence type="ECO:0000256" key="1">
    <source>
        <dbReference type="ARBA" id="ARBA00010761"/>
    </source>
</evidence>
<dbReference type="Pfam" id="PF00189">
    <property type="entry name" value="Ribosomal_S3_C"/>
    <property type="match status" value="1"/>
</dbReference>
<dbReference type="InterPro" id="IPR015946">
    <property type="entry name" value="KH_dom-like_a/b"/>
</dbReference>
<dbReference type="InterPro" id="IPR005703">
    <property type="entry name" value="Ribosomal_uS3_euk/arc"/>
</dbReference>
<accession>U3GW00</accession>
<dbReference type="Pfam" id="PF07650">
    <property type="entry name" value="KH_2"/>
    <property type="match status" value="1"/>
</dbReference>
<protein>
    <submittedName>
        <fullName evidence="8">30S ribosomal protein S3</fullName>
    </submittedName>
</protein>
<dbReference type="InterPro" id="IPR004087">
    <property type="entry name" value="KH_dom"/>
</dbReference>
<feature type="region of interest" description="Disordered" evidence="6">
    <location>
        <begin position="220"/>
        <end position="247"/>
    </location>
</feature>
<dbReference type="PROSITE" id="PS50823">
    <property type="entry name" value="KH_TYPE_2"/>
    <property type="match status" value="1"/>
</dbReference>
<evidence type="ECO:0000256" key="3">
    <source>
        <dbReference type="ARBA" id="ARBA00022884"/>
    </source>
</evidence>
<dbReference type="Gene3D" id="3.30.300.20">
    <property type="match status" value="1"/>
</dbReference>
<dbReference type="SUPFAM" id="SSF54814">
    <property type="entry name" value="Prokaryotic type KH domain (KH-domain type II)"/>
    <property type="match status" value="1"/>
</dbReference>
<evidence type="ECO:0000259" key="7">
    <source>
        <dbReference type="PROSITE" id="PS50823"/>
    </source>
</evidence>
<evidence type="ECO:0000256" key="2">
    <source>
        <dbReference type="ARBA" id="ARBA00022730"/>
    </source>
</evidence>
<dbReference type="InterPro" id="IPR036419">
    <property type="entry name" value="Ribosomal_S3_C_sf"/>
</dbReference>
<dbReference type="GO" id="GO:1990904">
    <property type="term" value="C:ribonucleoprotein complex"/>
    <property type="evidence" value="ECO:0007669"/>
    <property type="project" value="UniProtKB-KW"/>
</dbReference>
<dbReference type="FunFam" id="3.30.300.20:FF:000001">
    <property type="entry name" value="30S ribosomal protein S3"/>
    <property type="match status" value="1"/>
</dbReference>
<name>U3GW00_9ZZZZ</name>
<dbReference type="GO" id="GO:0019843">
    <property type="term" value="F:rRNA binding"/>
    <property type="evidence" value="ECO:0007669"/>
    <property type="project" value="UniProtKB-KW"/>
</dbReference>
<sequence>MIEKEILAMKRRSFLIEQYLTAQLPKGSYSFIELKKTPLGEKIIVHTSRPGLIVGKKGSNIQSLTSVLKTKFKMENPQIDVAEVESPNLDPKGIGERIVSTFEKYGPKRFKSIGYRALQDIIDAGAIGAEIVISGRGVPGSRSKRWRFMAGHLKKSGNVAQSFTDKALTVAHLQSGAIGIQVKIIHPDVILPDTIRFKLTKEDLKPQVIIEEIKEEKIEEDTKKEKEVKKRKSLKVNEIKTGETATS</sequence>
<dbReference type="PANTHER" id="PTHR11760">
    <property type="entry name" value="30S/40S RIBOSOMAL PROTEIN S3"/>
    <property type="match status" value="1"/>
</dbReference>
<dbReference type="InterPro" id="IPR009019">
    <property type="entry name" value="KH_sf_prok-type"/>
</dbReference>
<dbReference type="NCBIfam" id="TIGR01008">
    <property type="entry name" value="uS3_euk_arch"/>
    <property type="match status" value="1"/>
</dbReference>
<feature type="domain" description="KH type-2" evidence="7">
    <location>
        <begin position="16"/>
        <end position="85"/>
    </location>
</feature>
<dbReference type="CDD" id="cd02411">
    <property type="entry name" value="KH-II_30S_S3_arch"/>
    <property type="match status" value="1"/>
</dbReference>
<keyword evidence="4 8" id="KW-0689">Ribosomal protein</keyword>
<dbReference type="Gene3D" id="3.30.1140.32">
    <property type="entry name" value="Ribosomal protein S3, C-terminal domain"/>
    <property type="match status" value="1"/>
</dbReference>
<dbReference type="GO" id="GO:0003735">
    <property type="term" value="F:structural constituent of ribosome"/>
    <property type="evidence" value="ECO:0007669"/>
    <property type="project" value="InterPro"/>
</dbReference>
<dbReference type="InterPro" id="IPR057258">
    <property type="entry name" value="Ribosomal_uS3"/>
</dbReference>
<evidence type="ECO:0000256" key="4">
    <source>
        <dbReference type="ARBA" id="ARBA00022980"/>
    </source>
</evidence>
<dbReference type="NCBIfam" id="NF003219">
    <property type="entry name" value="PRK04191.1"/>
    <property type="match status" value="1"/>
</dbReference>
<proteinExistence type="inferred from homology"/>
<comment type="similarity">
    <text evidence="1">Belongs to the universal ribosomal protein uS3 family.</text>
</comment>
<evidence type="ECO:0000256" key="6">
    <source>
        <dbReference type="SAM" id="MobiDB-lite"/>
    </source>
</evidence>